<accession>A0ABT0LHR1</accession>
<gene>
    <name evidence="1" type="ORF">L2764_21020</name>
</gene>
<proteinExistence type="predicted"/>
<protein>
    <submittedName>
        <fullName evidence="1">Uncharacterized protein</fullName>
    </submittedName>
</protein>
<comment type="caution">
    <text evidence="1">The sequence shown here is derived from an EMBL/GenBank/DDBJ whole genome shotgun (WGS) entry which is preliminary data.</text>
</comment>
<dbReference type="Proteomes" id="UP001203423">
    <property type="component" value="Unassembled WGS sequence"/>
</dbReference>
<reference evidence="1 2" key="1">
    <citation type="submission" date="2022-01" db="EMBL/GenBank/DDBJ databases">
        <title>Whole genome-based taxonomy of the Shewanellaceae.</title>
        <authorList>
            <person name="Martin-Rodriguez A.J."/>
        </authorList>
    </citation>
    <scope>NUCLEOTIDE SEQUENCE [LARGE SCALE GENOMIC DNA]</scope>
    <source>
        <strain evidence="1 2">DSM 17177</strain>
    </source>
</reference>
<organism evidence="1 2">
    <name type="scientific">Shewanella surugensis</name>
    <dbReference type="NCBI Taxonomy" id="212020"/>
    <lineage>
        <taxon>Bacteria</taxon>
        <taxon>Pseudomonadati</taxon>
        <taxon>Pseudomonadota</taxon>
        <taxon>Gammaproteobacteria</taxon>
        <taxon>Alteromonadales</taxon>
        <taxon>Shewanellaceae</taxon>
        <taxon>Shewanella</taxon>
    </lineage>
</organism>
<dbReference type="EMBL" id="JAKIKS010000113">
    <property type="protein sequence ID" value="MCL1126895.1"/>
    <property type="molecule type" value="Genomic_DNA"/>
</dbReference>
<keyword evidence="2" id="KW-1185">Reference proteome</keyword>
<name>A0ABT0LHR1_9GAMM</name>
<evidence type="ECO:0000313" key="2">
    <source>
        <dbReference type="Proteomes" id="UP001203423"/>
    </source>
</evidence>
<sequence>MYLHYKKIINIILILAISLLPIYAEAGFFNKILNGIKSIVDPSSYTSITQYLGVDTITKIPYIKDSVNFIKSTSESAVKGGVSNTVNVLNTGITQITNEINDANIIKNLNSGLNTFTSTVNSLKIPQLLGSLPMADAESWGRMIYYVITDFTDCLKFAVTDNNVDNDAGRAQATLDGLTCFSKAAQMAAQMVQAIISGAIVVSGV</sequence>
<evidence type="ECO:0000313" key="1">
    <source>
        <dbReference type="EMBL" id="MCL1126895.1"/>
    </source>
</evidence>
<dbReference type="RefSeq" id="WP_248942302.1">
    <property type="nucleotide sequence ID" value="NZ_JAKIKS010000113.1"/>
</dbReference>